<sequence>MKSSMKGLILSGGKGTRLRPLTYTTTKQLIPVANRPILFFVIEQVVQAGISDIGIIISPETGESVRQAVGDGSRFGAQVTYILQEKPLGLAHAVLTARDFLKDEPFLMFLGDNLIQDGVTGLVEAFQKETADAAILLKEVPDPRAFGVAVLDGEGRVTRLIEKPKDPPSNLALVGIYLFTSAIHRAIANIRPSWRGELEITDAIQELLQSGGRVLARRVEGWWLDTGKKDDILEANRAVLDAYARTAIEGEVDAGSHIAGRVAIGPGSRVKNTTIRGPAVIGKGVTLEDCFIGPFTAIGDGSTLTRVGLEHSVVLEGCILSDIPRIEDSLIGRNTRVRRAGDGRQALRLFLGDDAEVAV</sequence>
<dbReference type="InterPro" id="IPR029044">
    <property type="entry name" value="Nucleotide-diphossugar_trans"/>
</dbReference>
<name>A0A0S6UCA8_NEOTH</name>
<dbReference type="InterPro" id="IPR005908">
    <property type="entry name" value="G1P_thy_trans_l"/>
</dbReference>
<dbReference type="EMBL" id="DF238840">
    <property type="protein sequence ID" value="GAF26373.1"/>
    <property type="molecule type" value="Genomic_DNA"/>
</dbReference>
<dbReference type="Pfam" id="PF00483">
    <property type="entry name" value="NTP_transferase"/>
    <property type="match status" value="1"/>
</dbReference>
<dbReference type="InterPro" id="IPR005835">
    <property type="entry name" value="NTP_transferase_dom"/>
</dbReference>
<evidence type="ECO:0000259" key="1">
    <source>
        <dbReference type="Pfam" id="PF00483"/>
    </source>
</evidence>
<reference evidence="2" key="1">
    <citation type="journal article" date="2014" name="Gene">
        <title>Genome-guided analysis of transformation efficiency and carbon dioxide assimilation by Moorella thermoacetica Y72.</title>
        <authorList>
            <person name="Tsukahara K."/>
            <person name="Kita A."/>
            <person name="Nakashimada Y."/>
            <person name="Hoshino T."/>
            <person name="Murakami K."/>
        </authorList>
    </citation>
    <scope>NUCLEOTIDE SEQUENCE [LARGE SCALE GENOMIC DNA]</scope>
    <source>
        <strain evidence="2">Y72</strain>
    </source>
</reference>
<dbReference type="Proteomes" id="UP000063718">
    <property type="component" value="Unassembled WGS sequence"/>
</dbReference>
<dbReference type="SUPFAM" id="SSF53448">
    <property type="entry name" value="Nucleotide-diphospho-sugar transferases"/>
    <property type="match status" value="1"/>
</dbReference>
<dbReference type="PANTHER" id="PTHR42883:SF2">
    <property type="entry name" value="THYMIDYLYLTRANSFERASE"/>
    <property type="match status" value="1"/>
</dbReference>
<dbReference type="CDD" id="cd04189">
    <property type="entry name" value="G1P_TT_long"/>
    <property type="match status" value="1"/>
</dbReference>
<gene>
    <name evidence="2" type="ORF">MTY_1713</name>
</gene>
<evidence type="ECO:0000313" key="2">
    <source>
        <dbReference type="EMBL" id="GAF26373.1"/>
    </source>
</evidence>
<dbReference type="Gene3D" id="3.90.550.10">
    <property type="entry name" value="Spore Coat Polysaccharide Biosynthesis Protein SpsA, Chain A"/>
    <property type="match status" value="1"/>
</dbReference>
<accession>A0A0S6UCA8</accession>
<dbReference type="NCBIfam" id="TIGR01208">
    <property type="entry name" value="rmlA_long"/>
    <property type="match status" value="1"/>
</dbReference>
<organism evidence="2">
    <name type="scientific">Moorella thermoacetica Y72</name>
    <dbReference type="NCBI Taxonomy" id="1325331"/>
    <lineage>
        <taxon>Bacteria</taxon>
        <taxon>Bacillati</taxon>
        <taxon>Bacillota</taxon>
        <taxon>Clostridia</taxon>
        <taxon>Neomoorellales</taxon>
        <taxon>Neomoorellaceae</taxon>
        <taxon>Neomoorella</taxon>
    </lineage>
</organism>
<dbReference type="PANTHER" id="PTHR42883">
    <property type="entry name" value="GLUCOSE-1-PHOSPHATE THYMIDYLTRANSFERASE"/>
    <property type="match status" value="1"/>
</dbReference>
<dbReference type="Gene3D" id="2.160.10.10">
    <property type="entry name" value="Hexapeptide repeat proteins"/>
    <property type="match status" value="1"/>
</dbReference>
<feature type="domain" description="Nucleotidyl transferase" evidence="1">
    <location>
        <begin position="6"/>
        <end position="240"/>
    </location>
</feature>
<dbReference type="AlphaFoldDB" id="A0A0S6UCA8"/>
<protein>
    <submittedName>
        <fullName evidence="2">dTDP-glucose pyrophosphorylase</fullName>
    </submittedName>
</protein>
<proteinExistence type="predicted"/>